<name>A0A1C7NAG3_9FUNG</name>
<keyword evidence="2" id="KW-1185">Reference proteome</keyword>
<dbReference type="EMBL" id="LUGH01000329">
    <property type="protein sequence ID" value="OBZ86093.1"/>
    <property type="molecule type" value="Genomic_DNA"/>
</dbReference>
<reference evidence="1 2" key="1">
    <citation type="submission" date="2016-03" db="EMBL/GenBank/DDBJ databases">
        <title>Choanephora cucurbitarum.</title>
        <authorList>
            <person name="Min B."/>
            <person name="Park H."/>
            <person name="Park J.-H."/>
            <person name="Shin H.-D."/>
            <person name="Choi I.-G."/>
        </authorList>
    </citation>
    <scope>NUCLEOTIDE SEQUENCE [LARGE SCALE GENOMIC DNA]</scope>
    <source>
        <strain evidence="1 2">KUS-F28377</strain>
    </source>
</reference>
<sequence>MNGSGSLMNGNGEEHHDFAMETDSKLPEKAAKVVAMKTESSTKIVVGDVDEMSVKGAAKQLGIPPLTAQMWFKKGDVSLKRSVRLLWERLQEESRSLGDLQSLIYESIYKAGYMAAFTFLYTHPRLVQLKNSGLFARTLISRITDVCNKVLLSDLKGFFRHFMSMFEDCLNKKPT</sequence>
<evidence type="ECO:0000313" key="2">
    <source>
        <dbReference type="Proteomes" id="UP000093000"/>
    </source>
</evidence>
<gene>
    <name evidence="1" type="ORF">A0J61_05854</name>
</gene>
<dbReference type="AlphaFoldDB" id="A0A1C7NAG3"/>
<comment type="caution">
    <text evidence="1">The sequence shown here is derived from an EMBL/GenBank/DDBJ whole genome shotgun (WGS) entry which is preliminary data.</text>
</comment>
<dbReference type="Proteomes" id="UP000093000">
    <property type="component" value="Unassembled WGS sequence"/>
</dbReference>
<accession>A0A1C7NAG3</accession>
<protein>
    <submittedName>
        <fullName evidence="1">Uncharacterized protein</fullName>
    </submittedName>
</protein>
<organism evidence="1 2">
    <name type="scientific">Choanephora cucurbitarum</name>
    <dbReference type="NCBI Taxonomy" id="101091"/>
    <lineage>
        <taxon>Eukaryota</taxon>
        <taxon>Fungi</taxon>
        <taxon>Fungi incertae sedis</taxon>
        <taxon>Mucoromycota</taxon>
        <taxon>Mucoromycotina</taxon>
        <taxon>Mucoromycetes</taxon>
        <taxon>Mucorales</taxon>
        <taxon>Mucorineae</taxon>
        <taxon>Choanephoraceae</taxon>
        <taxon>Choanephoroideae</taxon>
        <taxon>Choanephora</taxon>
    </lineage>
</organism>
<evidence type="ECO:0000313" key="1">
    <source>
        <dbReference type="EMBL" id="OBZ86093.1"/>
    </source>
</evidence>
<proteinExistence type="predicted"/>
<dbReference type="InParanoid" id="A0A1C7NAG3"/>